<evidence type="ECO:0000259" key="10">
    <source>
        <dbReference type="Pfam" id="PF25198"/>
    </source>
</evidence>
<dbReference type="EMBL" id="JACHGK010000030">
    <property type="protein sequence ID" value="MBB6447820.1"/>
    <property type="molecule type" value="Genomic_DNA"/>
</dbReference>
<dbReference type="InterPro" id="IPR046953">
    <property type="entry name" value="Spore_GerAC-like_C"/>
</dbReference>
<comment type="similarity">
    <text evidence="2">Belongs to the GerABKC lipoprotein family.</text>
</comment>
<dbReference type="PANTHER" id="PTHR35789">
    <property type="entry name" value="SPORE GERMINATION PROTEIN B3"/>
    <property type="match status" value="1"/>
</dbReference>
<feature type="domain" description="Spore germination protein N-terminal" evidence="10">
    <location>
        <begin position="25"/>
        <end position="199"/>
    </location>
</feature>
<dbReference type="PROSITE" id="PS51257">
    <property type="entry name" value="PROKAR_LIPOPROTEIN"/>
    <property type="match status" value="1"/>
</dbReference>
<keyword evidence="6" id="KW-0564">Palmitate</keyword>
<gene>
    <name evidence="11" type="ORF">HNR53_004530</name>
</gene>
<dbReference type="AlphaFoldDB" id="A0A7X0LXN7"/>
<evidence type="ECO:0000313" key="11">
    <source>
        <dbReference type="EMBL" id="MBB6447820.1"/>
    </source>
</evidence>
<keyword evidence="3" id="KW-0309">Germination</keyword>
<comment type="caution">
    <text evidence="11">The sequence shown here is derived from an EMBL/GenBank/DDBJ whole genome shotgun (WGS) entry which is preliminary data.</text>
</comment>
<keyword evidence="7" id="KW-0449">Lipoprotein</keyword>
<dbReference type="PANTHER" id="PTHR35789:SF1">
    <property type="entry name" value="SPORE GERMINATION PROTEIN B3"/>
    <property type="match status" value="1"/>
</dbReference>
<evidence type="ECO:0000256" key="6">
    <source>
        <dbReference type="ARBA" id="ARBA00023139"/>
    </source>
</evidence>
<dbReference type="GO" id="GO:0016020">
    <property type="term" value="C:membrane"/>
    <property type="evidence" value="ECO:0007669"/>
    <property type="project" value="UniProtKB-SubCell"/>
</dbReference>
<evidence type="ECO:0000256" key="3">
    <source>
        <dbReference type="ARBA" id="ARBA00022544"/>
    </source>
</evidence>
<feature type="domain" description="Spore germination GerAC-like C-terminal" evidence="9">
    <location>
        <begin position="235"/>
        <end position="404"/>
    </location>
</feature>
<keyword evidence="12" id="KW-1185">Reference proteome</keyword>
<keyword evidence="5" id="KW-0472">Membrane</keyword>
<reference evidence="11 12" key="1">
    <citation type="submission" date="2020-08" db="EMBL/GenBank/DDBJ databases">
        <title>Genomic Encyclopedia of Type Strains, Phase IV (KMG-IV): sequencing the most valuable type-strain genomes for metagenomic binning, comparative biology and taxonomic classification.</title>
        <authorList>
            <person name="Goeker M."/>
        </authorList>
    </citation>
    <scope>NUCLEOTIDE SEQUENCE [LARGE SCALE GENOMIC DNA]</scope>
    <source>
        <strain evidence="11 12">DSM 5391</strain>
    </source>
</reference>
<proteinExistence type="inferred from homology"/>
<dbReference type="NCBIfam" id="TIGR02887">
    <property type="entry name" value="spore_ger_x_C"/>
    <property type="match status" value="1"/>
</dbReference>
<comment type="subcellular location">
    <subcellularLocation>
        <location evidence="1">Membrane</location>
        <topology evidence="1">Lipid-anchor</topology>
    </subcellularLocation>
</comment>
<evidence type="ECO:0000256" key="7">
    <source>
        <dbReference type="ARBA" id="ARBA00023288"/>
    </source>
</evidence>
<dbReference type="Gene3D" id="3.30.300.210">
    <property type="entry name" value="Nutrient germinant receptor protein C, domain 3"/>
    <property type="match status" value="1"/>
</dbReference>
<evidence type="ECO:0000259" key="9">
    <source>
        <dbReference type="Pfam" id="PF05504"/>
    </source>
</evidence>
<dbReference type="InterPro" id="IPR008844">
    <property type="entry name" value="Spore_GerAC-like"/>
</dbReference>
<evidence type="ECO:0000256" key="5">
    <source>
        <dbReference type="ARBA" id="ARBA00023136"/>
    </source>
</evidence>
<evidence type="ECO:0000313" key="12">
    <source>
        <dbReference type="Proteomes" id="UP000531594"/>
    </source>
</evidence>
<evidence type="ECO:0000256" key="1">
    <source>
        <dbReference type="ARBA" id="ARBA00004635"/>
    </source>
</evidence>
<dbReference type="Pfam" id="PF25198">
    <property type="entry name" value="Spore_GerAC_N"/>
    <property type="match status" value="1"/>
</dbReference>
<evidence type="ECO:0000256" key="2">
    <source>
        <dbReference type="ARBA" id="ARBA00007886"/>
    </source>
</evidence>
<dbReference type="InterPro" id="IPR057336">
    <property type="entry name" value="GerAC_N"/>
</dbReference>
<dbReference type="InterPro" id="IPR038501">
    <property type="entry name" value="Spore_GerAC_C_sf"/>
</dbReference>
<evidence type="ECO:0000256" key="8">
    <source>
        <dbReference type="SAM" id="SignalP"/>
    </source>
</evidence>
<dbReference type="Pfam" id="PF05504">
    <property type="entry name" value="Spore_GerAC"/>
    <property type="match status" value="1"/>
</dbReference>
<feature type="signal peptide" evidence="8">
    <location>
        <begin position="1"/>
        <end position="20"/>
    </location>
</feature>
<dbReference type="RefSeq" id="WP_184530130.1">
    <property type="nucleotide sequence ID" value="NZ_JACHGK010000030.1"/>
</dbReference>
<feature type="chain" id="PRO_5039013594" evidence="8">
    <location>
        <begin position="21"/>
        <end position="415"/>
    </location>
</feature>
<dbReference type="Proteomes" id="UP000531594">
    <property type="component" value="Unassembled WGS sequence"/>
</dbReference>
<organism evidence="11 12">
    <name type="scientific">Bacillus benzoevorans</name>
    <dbReference type="NCBI Taxonomy" id="1456"/>
    <lineage>
        <taxon>Bacteria</taxon>
        <taxon>Bacillati</taxon>
        <taxon>Bacillota</taxon>
        <taxon>Bacilli</taxon>
        <taxon>Bacillales</taxon>
        <taxon>Bacillaceae</taxon>
        <taxon>Bacillus</taxon>
    </lineage>
</organism>
<sequence length="415" mass="47531">MLKRKTVCKCLLLMFVVCLLTGCWDRKEMEDKAYVIGLGLDRSKDKGKIKVTMLIANPEVGSMQGGGGSQEKAKEIISFDANDFLTAKGTANAVISRKISYELLKITVVSEEFAKDPTFIKTLYDTIKDKEIRMDGYLAVSKEKANKYFLKNKPRMETRPHKYFQFMIEHGIENGLIPDSTLFRFFKTIEAGNDLFLAMYTTTERQKTPEIKGEDEYLAGELNVTGELDDTQFLGSAVFKNGKMIDKLSGQQTRIVNTLDDTTDIADILINTPDFFSKEKDQMAFRLLKTKRNKVKMNLRGAKPKIEITVPFSIEVLSNPSMVNLKDEKNRRKLKQNLSRFLTSTMEDVLIKAQTELKGAPYPLSLYARKHFWTVKEYEDFNWSQKFVEADISTKVEVNIIDYGKTANKYKKMED</sequence>
<dbReference type="GO" id="GO:0009847">
    <property type="term" value="P:spore germination"/>
    <property type="evidence" value="ECO:0007669"/>
    <property type="project" value="InterPro"/>
</dbReference>
<accession>A0A7X0LXN7</accession>
<evidence type="ECO:0000256" key="4">
    <source>
        <dbReference type="ARBA" id="ARBA00022729"/>
    </source>
</evidence>
<name>A0A7X0LXN7_9BACI</name>
<protein>
    <submittedName>
        <fullName evidence="11">Ger(X)C family germination protein</fullName>
    </submittedName>
</protein>
<keyword evidence="4 8" id="KW-0732">Signal</keyword>